<keyword evidence="6" id="KW-0645">Protease</keyword>
<gene>
    <name evidence="10" type="ORF">E3202_07750</name>
</gene>
<evidence type="ECO:0000256" key="3">
    <source>
        <dbReference type="ARBA" id="ARBA00001947"/>
    </source>
</evidence>
<keyword evidence="7" id="KW-0479">Metal-binding</keyword>
<dbReference type="GO" id="GO:0046872">
    <property type="term" value="F:metal ion binding"/>
    <property type="evidence" value="ECO:0007669"/>
    <property type="project" value="UniProtKB-KW"/>
</dbReference>
<organism evidence="10 11">
    <name type="scientific">Oecophyllibacter saccharovorans</name>
    <dbReference type="NCBI Taxonomy" id="2558360"/>
    <lineage>
        <taxon>Bacteria</taxon>
        <taxon>Pseudomonadati</taxon>
        <taxon>Pseudomonadota</taxon>
        <taxon>Alphaproteobacteria</taxon>
        <taxon>Acetobacterales</taxon>
        <taxon>Acetobacteraceae</taxon>
        <taxon>Oecophyllibacter</taxon>
    </lineage>
</organism>
<comment type="cofactor">
    <cofactor evidence="2">
        <name>Mg(2+)</name>
        <dbReference type="ChEBI" id="CHEBI:18420"/>
    </cofactor>
</comment>
<evidence type="ECO:0000313" key="10">
    <source>
        <dbReference type="EMBL" id="TPW34372.1"/>
    </source>
</evidence>
<dbReference type="InterPro" id="IPR035097">
    <property type="entry name" value="M29_N-terminal"/>
</dbReference>
<dbReference type="RefSeq" id="WP_165600960.1">
    <property type="nucleotide sequence ID" value="NZ_SORZ01000002.1"/>
</dbReference>
<dbReference type="PANTHER" id="PTHR34448">
    <property type="entry name" value="AMINOPEPTIDASE"/>
    <property type="match status" value="1"/>
</dbReference>
<dbReference type="Pfam" id="PF02073">
    <property type="entry name" value="Peptidase_M29"/>
    <property type="match status" value="1"/>
</dbReference>
<reference evidence="10 11" key="1">
    <citation type="submission" date="2019-03" db="EMBL/GenBank/DDBJ databases">
        <title>The complete genome sequence of Neokomagataea sp. Jb2 NBRC113641.</title>
        <authorList>
            <person name="Chua K.-O."/>
            <person name="Chan K.-G."/>
            <person name="See-Too W.-S."/>
        </authorList>
    </citation>
    <scope>NUCLEOTIDE SEQUENCE [LARGE SCALE GENOMIC DNA]</scope>
    <source>
        <strain evidence="10 11">Jb2</strain>
    </source>
</reference>
<evidence type="ECO:0000256" key="8">
    <source>
        <dbReference type="ARBA" id="ARBA00022801"/>
    </source>
</evidence>
<keyword evidence="8" id="KW-0378">Hydrolase</keyword>
<comment type="caution">
    <text evidence="10">The sequence shown here is derived from an EMBL/GenBank/DDBJ whole genome shotgun (WGS) entry which is preliminary data.</text>
</comment>
<dbReference type="InterPro" id="IPR000787">
    <property type="entry name" value="Peptidase_M29"/>
</dbReference>
<evidence type="ECO:0000256" key="1">
    <source>
        <dbReference type="ARBA" id="ARBA00001941"/>
    </source>
</evidence>
<dbReference type="AlphaFoldDB" id="A0A506UMB1"/>
<dbReference type="SUPFAM" id="SSF144052">
    <property type="entry name" value="Thermophilic metalloprotease-like"/>
    <property type="match status" value="1"/>
</dbReference>
<evidence type="ECO:0000313" key="11">
    <source>
        <dbReference type="Proteomes" id="UP000315037"/>
    </source>
</evidence>
<proteinExistence type="inferred from homology"/>
<evidence type="ECO:0000256" key="7">
    <source>
        <dbReference type="ARBA" id="ARBA00022723"/>
    </source>
</evidence>
<dbReference type="Gene3D" id="3.40.1830.10">
    <property type="entry name" value="Thermophilic metalloprotease (M29)"/>
    <property type="match status" value="1"/>
</dbReference>
<comment type="cofactor">
    <cofactor evidence="3">
        <name>Zn(2+)</name>
        <dbReference type="ChEBI" id="CHEBI:29105"/>
    </cofactor>
</comment>
<sequence length="418" mass="44939">MTDALSHDQLLDRLGEIAVRVGLNLQPGQQVVLSAPLGAVALVRRITEHAYKAGAGLVTTLYSDDVTTLARFQYGTEGSFDTAAAWMGEGVARAFREGAARLAITGGDPTLLAGQNPEHLSRASRAASRANRPAMELISQFATNWCIVANATPAWAAQVFPDLPPDQALQALWQGIFSASRVDGPDPLRAWKDHDATLLARARMLNEARFDALQFSGEGTDLRIGLADGHHWAGGAETTRSGLVCNPNIPTEEVFTTPHARRVSGRVSSSKPLFHQGALIDGIEVRFEEGRITEAHANTGNDVLQRLLDTDEGSRRIGEVALVPHSSPISRSGILYRNTLFDENAASHIALGQAYAKCLVNAEGQTEAELAERGANQSLIHVDWMIGNATIDVDGLKDGRLTPLMRNGEWVSPAHTNA</sequence>
<dbReference type="GO" id="GO:0008237">
    <property type="term" value="F:metallopeptidase activity"/>
    <property type="evidence" value="ECO:0007669"/>
    <property type="project" value="UniProtKB-KW"/>
</dbReference>
<comment type="cofactor">
    <cofactor evidence="1">
        <name>Co(2+)</name>
        <dbReference type="ChEBI" id="CHEBI:48828"/>
    </cofactor>
</comment>
<dbReference type="GO" id="GO:0006508">
    <property type="term" value="P:proteolysis"/>
    <property type="evidence" value="ECO:0007669"/>
    <property type="project" value="UniProtKB-KW"/>
</dbReference>
<protein>
    <submittedName>
        <fullName evidence="10">Aminopeptidase</fullName>
    </submittedName>
</protein>
<evidence type="ECO:0000256" key="5">
    <source>
        <dbReference type="ARBA" id="ARBA00022438"/>
    </source>
</evidence>
<dbReference type="GO" id="GO:0004177">
    <property type="term" value="F:aminopeptidase activity"/>
    <property type="evidence" value="ECO:0007669"/>
    <property type="project" value="UniProtKB-KW"/>
</dbReference>
<dbReference type="InterPro" id="IPR052170">
    <property type="entry name" value="M29_Exopeptidase"/>
</dbReference>
<dbReference type="PANTHER" id="PTHR34448:SF3">
    <property type="entry name" value="AMINOPEPTIDASE AMPS"/>
    <property type="match status" value="1"/>
</dbReference>
<evidence type="ECO:0000256" key="2">
    <source>
        <dbReference type="ARBA" id="ARBA00001946"/>
    </source>
</evidence>
<keyword evidence="11" id="KW-1185">Reference proteome</keyword>
<dbReference type="Proteomes" id="UP000315037">
    <property type="component" value="Unassembled WGS sequence"/>
</dbReference>
<evidence type="ECO:0000256" key="9">
    <source>
        <dbReference type="ARBA" id="ARBA00023049"/>
    </source>
</evidence>
<dbReference type="PRINTS" id="PR00919">
    <property type="entry name" value="THERMOPTASE"/>
</dbReference>
<keyword evidence="9" id="KW-0482">Metalloprotease</keyword>
<comment type="similarity">
    <text evidence="4">Belongs to the peptidase M29 family.</text>
</comment>
<accession>A0A506UMB1</accession>
<evidence type="ECO:0000256" key="4">
    <source>
        <dbReference type="ARBA" id="ARBA00008236"/>
    </source>
</evidence>
<name>A0A506UMB1_9PROT</name>
<dbReference type="EMBL" id="SORZ01000002">
    <property type="protein sequence ID" value="TPW34372.1"/>
    <property type="molecule type" value="Genomic_DNA"/>
</dbReference>
<evidence type="ECO:0000256" key="6">
    <source>
        <dbReference type="ARBA" id="ARBA00022670"/>
    </source>
</evidence>
<keyword evidence="5 10" id="KW-0031">Aminopeptidase</keyword>